<dbReference type="RefSeq" id="WP_302036571.1">
    <property type="nucleotide sequence ID" value="NZ_JAUKPO010000002.1"/>
</dbReference>
<proteinExistence type="predicted"/>
<organism evidence="1 2">
    <name type="scientific">Rhodocytophaga aerolata</name>
    <dbReference type="NCBI Taxonomy" id="455078"/>
    <lineage>
        <taxon>Bacteria</taxon>
        <taxon>Pseudomonadati</taxon>
        <taxon>Bacteroidota</taxon>
        <taxon>Cytophagia</taxon>
        <taxon>Cytophagales</taxon>
        <taxon>Rhodocytophagaceae</taxon>
        <taxon>Rhodocytophaga</taxon>
    </lineage>
</organism>
<accession>A0ABT8R0Z7</accession>
<sequence>MKLKCTYLFEQDQIFLQIREWKDSTRTAYEESITQFDPVSILWIAIK</sequence>
<keyword evidence="2" id="KW-1185">Reference proteome</keyword>
<protein>
    <submittedName>
        <fullName evidence="1">Uncharacterized protein</fullName>
    </submittedName>
</protein>
<evidence type="ECO:0000313" key="1">
    <source>
        <dbReference type="EMBL" id="MDO1445772.1"/>
    </source>
</evidence>
<gene>
    <name evidence="1" type="ORF">Q0590_05895</name>
</gene>
<dbReference type="EMBL" id="JAUKPO010000002">
    <property type="protein sequence ID" value="MDO1445772.1"/>
    <property type="molecule type" value="Genomic_DNA"/>
</dbReference>
<dbReference type="Proteomes" id="UP001168528">
    <property type="component" value="Unassembled WGS sequence"/>
</dbReference>
<reference evidence="1" key="1">
    <citation type="submission" date="2023-07" db="EMBL/GenBank/DDBJ databases">
        <title>The genome sequence of Rhodocytophaga aerolata KACC 12507.</title>
        <authorList>
            <person name="Zhang X."/>
        </authorList>
    </citation>
    <scope>NUCLEOTIDE SEQUENCE</scope>
    <source>
        <strain evidence="1">KACC 12507</strain>
    </source>
</reference>
<evidence type="ECO:0000313" key="2">
    <source>
        <dbReference type="Proteomes" id="UP001168528"/>
    </source>
</evidence>
<name>A0ABT8R0Z7_9BACT</name>
<comment type="caution">
    <text evidence="1">The sequence shown here is derived from an EMBL/GenBank/DDBJ whole genome shotgun (WGS) entry which is preliminary data.</text>
</comment>